<dbReference type="Gene3D" id="3.40.710.10">
    <property type="entry name" value="DD-peptidase/beta-lactamase superfamily"/>
    <property type="match status" value="1"/>
</dbReference>
<dbReference type="PANTHER" id="PTHR43283:SF3">
    <property type="entry name" value="BETA-LACTAMASE FAMILY PROTEIN (AFU_ORTHOLOGUE AFUA_5G07500)"/>
    <property type="match status" value="1"/>
</dbReference>
<dbReference type="InterPro" id="IPR012338">
    <property type="entry name" value="Beta-lactam/transpept-like"/>
</dbReference>
<name>A0A1E8CFV7_9GAMM</name>
<dbReference type="STRING" id="1524254.PHACT_15480"/>
<evidence type="ECO:0000313" key="2">
    <source>
        <dbReference type="EMBL" id="OFE11236.1"/>
    </source>
</evidence>
<dbReference type="SUPFAM" id="SSF56601">
    <property type="entry name" value="beta-lactamase/transpeptidase-like"/>
    <property type="match status" value="1"/>
</dbReference>
<dbReference type="InterPro" id="IPR050789">
    <property type="entry name" value="Diverse_Enzym_Activities"/>
</dbReference>
<dbReference type="AlphaFoldDB" id="A0A1E8CFV7"/>
<organism evidence="2 3">
    <name type="scientific">Pseudohongiella acticola</name>
    <dbReference type="NCBI Taxonomy" id="1524254"/>
    <lineage>
        <taxon>Bacteria</taxon>
        <taxon>Pseudomonadati</taxon>
        <taxon>Pseudomonadota</taxon>
        <taxon>Gammaproteobacteria</taxon>
        <taxon>Pseudomonadales</taxon>
        <taxon>Pseudohongiellaceae</taxon>
        <taxon>Pseudohongiella</taxon>
    </lineage>
</organism>
<gene>
    <name evidence="2" type="ORF">PHACT_15480</name>
</gene>
<keyword evidence="3" id="KW-1185">Reference proteome</keyword>
<dbReference type="InterPro" id="IPR001466">
    <property type="entry name" value="Beta-lactam-related"/>
</dbReference>
<comment type="caution">
    <text evidence="2">The sequence shown here is derived from an EMBL/GenBank/DDBJ whole genome shotgun (WGS) entry which is preliminary data.</text>
</comment>
<protein>
    <recommendedName>
        <fullName evidence="1">Beta-lactamase-related domain-containing protein</fullName>
    </recommendedName>
</protein>
<feature type="domain" description="Beta-lactamase-related" evidence="1">
    <location>
        <begin position="63"/>
        <end position="416"/>
    </location>
</feature>
<sequence>MPCLAPGVEIIMNLFVIRRVYKAVLTSVSMAVAMSVTGPVLALPRAEPEASGFSPARLALITETLQHYVDAGHIPGIVAGIARHGQIVYLESMGWQDVEQQIPMRPDAMFQIRSMSKPIVSLAAMQLIEDGQLSLQDPVARYIPVFSGMTVSDNAADPDAVTRASSRQITIADLLLHTSGLSHRNSSLYRERGVRSRADTLAQLAEKVAQVPLIAEPGILWNYSISTTILGRVVEIASGQPLDDYLQTAIFIPVGMRDTGFYVPDDKIDQLVQVYGLGSQGMQRQPDMSVPITRDPPLLEGAAGLVSTVPDYLRFLQVFMNDGTLDGQRVLGNAGVELMTTNQLPADLLPIALNPQRPMRDLGWGYGFSVVIDNTESGFARNNGEFGWNGSLGTFSWADPETGTVAVLMMQIEPSGAFNLSALFKSLLSQSITR</sequence>
<dbReference type="Proteomes" id="UP000175669">
    <property type="component" value="Unassembled WGS sequence"/>
</dbReference>
<accession>A0A1E8CFV7</accession>
<evidence type="ECO:0000259" key="1">
    <source>
        <dbReference type="Pfam" id="PF00144"/>
    </source>
</evidence>
<dbReference type="Pfam" id="PF00144">
    <property type="entry name" value="Beta-lactamase"/>
    <property type="match status" value="1"/>
</dbReference>
<proteinExistence type="predicted"/>
<evidence type="ECO:0000313" key="3">
    <source>
        <dbReference type="Proteomes" id="UP000175669"/>
    </source>
</evidence>
<reference evidence="3" key="1">
    <citation type="submission" date="2016-07" db="EMBL/GenBank/DDBJ databases">
        <authorList>
            <person name="Florea S."/>
            <person name="Webb J.S."/>
            <person name="Jaromczyk J."/>
            <person name="Schardl C.L."/>
        </authorList>
    </citation>
    <scope>NUCLEOTIDE SEQUENCE [LARGE SCALE GENOMIC DNA]</scope>
    <source>
        <strain evidence="3">KCTC 42131</strain>
    </source>
</reference>
<dbReference type="PANTHER" id="PTHR43283">
    <property type="entry name" value="BETA-LACTAMASE-RELATED"/>
    <property type="match status" value="1"/>
</dbReference>
<dbReference type="EMBL" id="MASR01000003">
    <property type="protein sequence ID" value="OFE11236.1"/>
    <property type="molecule type" value="Genomic_DNA"/>
</dbReference>